<feature type="region of interest" description="Disordered" evidence="1">
    <location>
        <begin position="1"/>
        <end position="68"/>
    </location>
</feature>
<gene>
    <name evidence="2" type="ORF">HII30_19745</name>
</gene>
<evidence type="ECO:0000256" key="1">
    <source>
        <dbReference type="SAM" id="MobiDB-lite"/>
    </source>
</evidence>
<dbReference type="AlphaFoldDB" id="A0A848M9R6"/>
<organism evidence="2 3">
    <name type="scientific">Paenibacillus lemnae</name>
    <dbReference type="NCBI Taxonomy" id="1330551"/>
    <lineage>
        <taxon>Bacteria</taxon>
        <taxon>Bacillati</taxon>
        <taxon>Bacillota</taxon>
        <taxon>Bacilli</taxon>
        <taxon>Bacillales</taxon>
        <taxon>Paenibacillaceae</taxon>
        <taxon>Paenibacillus</taxon>
    </lineage>
</organism>
<reference evidence="2 3" key="1">
    <citation type="submission" date="2020-04" db="EMBL/GenBank/DDBJ databases">
        <title>Paenibacillus algicola sp. nov., a novel marine bacterium producing alginate lyase.</title>
        <authorList>
            <person name="Huang H."/>
        </authorList>
    </citation>
    <scope>NUCLEOTIDE SEQUENCE [LARGE SCALE GENOMIC DNA]</scope>
    <source>
        <strain evidence="2 3">L7-75</strain>
    </source>
</reference>
<accession>A0A848M9R6</accession>
<keyword evidence="3" id="KW-1185">Reference proteome</keyword>
<evidence type="ECO:0000313" key="2">
    <source>
        <dbReference type="EMBL" id="NMO97988.1"/>
    </source>
</evidence>
<feature type="compositionally biased region" description="Basic and acidic residues" evidence="1">
    <location>
        <begin position="1"/>
        <end position="17"/>
    </location>
</feature>
<dbReference type="Proteomes" id="UP000565468">
    <property type="component" value="Unassembled WGS sequence"/>
</dbReference>
<evidence type="ECO:0000313" key="3">
    <source>
        <dbReference type="Proteomes" id="UP000565468"/>
    </source>
</evidence>
<protein>
    <submittedName>
        <fullName evidence="2">Uncharacterized protein</fullName>
    </submittedName>
</protein>
<name>A0A848M9R6_PAELE</name>
<proteinExistence type="predicted"/>
<dbReference type="EMBL" id="JABBPN010000027">
    <property type="protein sequence ID" value="NMO97988.1"/>
    <property type="molecule type" value="Genomic_DNA"/>
</dbReference>
<dbReference type="RefSeq" id="WP_169506760.1">
    <property type="nucleotide sequence ID" value="NZ_JABBPN010000027.1"/>
</dbReference>
<feature type="compositionally biased region" description="Polar residues" evidence="1">
    <location>
        <begin position="18"/>
        <end position="28"/>
    </location>
</feature>
<sequence>MADQGNKHESNDSRDSQENIQEQQNQFRNFVEDVSKGGGYSENSGVNEDKARIPDNQNRMVDKHNLRK</sequence>
<comment type="caution">
    <text evidence="2">The sequence shown here is derived from an EMBL/GenBank/DDBJ whole genome shotgun (WGS) entry which is preliminary data.</text>
</comment>